<feature type="domain" description="TonB C-terminal" evidence="12">
    <location>
        <begin position="128"/>
        <end position="218"/>
    </location>
</feature>
<reference evidence="13 14" key="1">
    <citation type="journal article" date="2016" name="Nat. Commun.">
        <title>Thousands of microbial genomes shed light on interconnected biogeochemical processes in an aquifer system.</title>
        <authorList>
            <person name="Anantharaman K."/>
            <person name="Brown C.T."/>
            <person name="Hug L.A."/>
            <person name="Sharon I."/>
            <person name="Castelle C.J."/>
            <person name="Probst A.J."/>
            <person name="Thomas B.C."/>
            <person name="Singh A."/>
            <person name="Wilkins M.J."/>
            <person name="Karaoz U."/>
            <person name="Brodie E.L."/>
            <person name="Williams K.H."/>
            <person name="Hubbard S.S."/>
            <person name="Banfield J.F."/>
        </authorList>
    </citation>
    <scope>NUCLEOTIDE SEQUENCE [LARGE SCALE GENOMIC DNA]</scope>
</reference>
<dbReference type="GO" id="GO:0055085">
    <property type="term" value="P:transmembrane transport"/>
    <property type="evidence" value="ECO:0007669"/>
    <property type="project" value="InterPro"/>
</dbReference>
<feature type="region of interest" description="Disordered" evidence="10">
    <location>
        <begin position="56"/>
        <end position="111"/>
    </location>
</feature>
<keyword evidence="9 11" id="KW-0472">Membrane</keyword>
<evidence type="ECO:0000256" key="2">
    <source>
        <dbReference type="ARBA" id="ARBA00006555"/>
    </source>
</evidence>
<evidence type="ECO:0000256" key="7">
    <source>
        <dbReference type="ARBA" id="ARBA00022927"/>
    </source>
</evidence>
<evidence type="ECO:0000256" key="8">
    <source>
        <dbReference type="ARBA" id="ARBA00022989"/>
    </source>
</evidence>
<dbReference type="AlphaFoldDB" id="A0A1F7FKB5"/>
<dbReference type="NCBIfam" id="TIGR01352">
    <property type="entry name" value="tonB_Cterm"/>
    <property type="match status" value="1"/>
</dbReference>
<evidence type="ECO:0000256" key="4">
    <source>
        <dbReference type="ARBA" id="ARBA00022475"/>
    </source>
</evidence>
<evidence type="ECO:0000256" key="10">
    <source>
        <dbReference type="SAM" id="MobiDB-lite"/>
    </source>
</evidence>
<evidence type="ECO:0000256" key="6">
    <source>
        <dbReference type="ARBA" id="ARBA00022692"/>
    </source>
</evidence>
<dbReference type="Gene3D" id="3.30.1150.10">
    <property type="match status" value="1"/>
</dbReference>
<evidence type="ECO:0000256" key="3">
    <source>
        <dbReference type="ARBA" id="ARBA00022448"/>
    </source>
</evidence>
<evidence type="ECO:0000256" key="11">
    <source>
        <dbReference type="SAM" id="Phobius"/>
    </source>
</evidence>
<sequence length="218" mass="24442">MKSIVRSDRFRWTLSALFSAILPLAFCLIFLNLDRPGKLSEAPFITLEDVTLPQGSAEKLRAVRPPSPKKPIERPPEPREAQPQPLPDEPVYAPAATEPAPPNDAVSVSTAQPVSPIEETGFVDAKQLDNTDFTPVYNPKPLYPAIAREAHIEGYVVVELTIDPKGYVKSFSITKTAGHQQFALETSRVIRKWRFPPPRIKGQPVEIRYEYKVVFKLE</sequence>
<dbReference type="InterPro" id="IPR037682">
    <property type="entry name" value="TonB_C"/>
</dbReference>
<proteinExistence type="inferred from homology"/>
<comment type="similarity">
    <text evidence="2">Belongs to the TonB family.</text>
</comment>
<keyword evidence="8 11" id="KW-1133">Transmembrane helix</keyword>
<feature type="transmembrane region" description="Helical" evidence="11">
    <location>
        <begin position="12"/>
        <end position="33"/>
    </location>
</feature>
<comment type="subcellular location">
    <subcellularLocation>
        <location evidence="1">Cell inner membrane</location>
        <topology evidence="1">Single-pass membrane protein</topology>
        <orientation evidence="1">Periplasmic side</orientation>
    </subcellularLocation>
</comment>
<evidence type="ECO:0000256" key="9">
    <source>
        <dbReference type="ARBA" id="ARBA00023136"/>
    </source>
</evidence>
<dbReference type="Pfam" id="PF03544">
    <property type="entry name" value="TonB_C"/>
    <property type="match status" value="1"/>
</dbReference>
<evidence type="ECO:0000313" key="13">
    <source>
        <dbReference type="EMBL" id="OGK06927.1"/>
    </source>
</evidence>
<evidence type="ECO:0000313" key="14">
    <source>
        <dbReference type="Proteomes" id="UP000179243"/>
    </source>
</evidence>
<dbReference type="InterPro" id="IPR006260">
    <property type="entry name" value="TonB/TolA_C"/>
</dbReference>
<dbReference type="InterPro" id="IPR051045">
    <property type="entry name" value="TonB-dependent_transducer"/>
</dbReference>
<organism evidence="13 14">
    <name type="scientific">Candidatus Raymondbacteria bacterium RIFOXYD12_FULL_49_13</name>
    <dbReference type="NCBI Taxonomy" id="1817890"/>
    <lineage>
        <taxon>Bacteria</taxon>
        <taxon>Raymondiibacteriota</taxon>
    </lineage>
</organism>
<evidence type="ECO:0000259" key="12">
    <source>
        <dbReference type="PROSITE" id="PS52015"/>
    </source>
</evidence>
<evidence type="ECO:0000256" key="1">
    <source>
        <dbReference type="ARBA" id="ARBA00004383"/>
    </source>
</evidence>
<dbReference type="Proteomes" id="UP000179243">
    <property type="component" value="Unassembled WGS sequence"/>
</dbReference>
<dbReference type="GO" id="GO:0005886">
    <property type="term" value="C:plasma membrane"/>
    <property type="evidence" value="ECO:0007669"/>
    <property type="project" value="UniProtKB-SubCell"/>
</dbReference>
<dbReference type="PROSITE" id="PS52015">
    <property type="entry name" value="TONB_CTD"/>
    <property type="match status" value="1"/>
</dbReference>
<dbReference type="GO" id="GO:0015031">
    <property type="term" value="P:protein transport"/>
    <property type="evidence" value="ECO:0007669"/>
    <property type="project" value="UniProtKB-KW"/>
</dbReference>
<accession>A0A1F7FKB5</accession>
<feature type="compositionally biased region" description="Basic and acidic residues" evidence="10">
    <location>
        <begin position="70"/>
        <end position="80"/>
    </location>
</feature>
<dbReference type="PANTHER" id="PTHR33446">
    <property type="entry name" value="PROTEIN TONB-RELATED"/>
    <property type="match status" value="1"/>
</dbReference>
<dbReference type="SUPFAM" id="SSF74653">
    <property type="entry name" value="TolA/TonB C-terminal domain"/>
    <property type="match status" value="1"/>
</dbReference>
<protein>
    <recommendedName>
        <fullName evidence="12">TonB C-terminal domain-containing protein</fullName>
    </recommendedName>
</protein>
<keyword evidence="4" id="KW-1003">Cell membrane</keyword>
<name>A0A1F7FKB5_UNCRA</name>
<keyword evidence="3" id="KW-0813">Transport</keyword>
<keyword evidence="5" id="KW-0997">Cell inner membrane</keyword>
<evidence type="ECO:0000256" key="5">
    <source>
        <dbReference type="ARBA" id="ARBA00022519"/>
    </source>
</evidence>
<keyword evidence="7" id="KW-0653">Protein transport</keyword>
<dbReference type="EMBL" id="MFYX01000017">
    <property type="protein sequence ID" value="OGK06927.1"/>
    <property type="molecule type" value="Genomic_DNA"/>
</dbReference>
<comment type="caution">
    <text evidence="13">The sequence shown here is derived from an EMBL/GenBank/DDBJ whole genome shotgun (WGS) entry which is preliminary data.</text>
</comment>
<keyword evidence="6 11" id="KW-0812">Transmembrane</keyword>
<gene>
    <name evidence="13" type="ORF">A2519_05775</name>
</gene>